<keyword evidence="3" id="KW-1185">Reference proteome</keyword>
<name>A0A8E2QDN2_9GAMM</name>
<accession>A0A8E2QDN2</accession>
<dbReference type="NCBIfam" id="NF041882">
    <property type="entry name" value="PA3371_fam"/>
    <property type="match status" value="1"/>
</dbReference>
<dbReference type="EMBL" id="POUK01000004">
    <property type="protein sequence ID" value="PNF76189.1"/>
    <property type="molecule type" value="Genomic_DNA"/>
</dbReference>
<reference evidence="2 3" key="1">
    <citation type="submission" date="2018-01" db="EMBL/GenBank/DDBJ databases">
        <title>Denitrification phenotypes of diverse strains of Pseudomonas stutzeri.</title>
        <authorList>
            <person name="Milligan D.A."/>
            <person name="Bergaust L."/>
            <person name="Bakken L.R."/>
            <person name="Frostegard A."/>
        </authorList>
    </citation>
    <scope>NUCLEOTIDE SEQUENCE [LARGE SCALE GENOMIC DNA]</scope>
    <source>
        <strain evidence="2 3">DSM 50238</strain>
    </source>
</reference>
<feature type="transmembrane region" description="Helical" evidence="1">
    <location>
        <begin position="29"/>
        <end position="51"/>
    </location>
</feature>
<dbReference type="Proteomes" id="UP000235881">
    <property type="component" value="Unassembled WGS sequence"/>
</dbReference>
<dbReference type="RefSeq" id="WP_102828822.1">
    <property type="nucleotide sequence ID" value="NZ_CP065721.1"/>
</dbReference>
<evidence type="ECO:0000256" key="1">
    <source>
        <dbReference type="SAM" id="Phobius"/>
    </source>
</evidence>
<dbReference type="InterPro" id="IPR049711">
    <property type="entry name" value="PA3371-like"/>
</dbReference>
<proteinExistence type="predicted"/>
<keyword evidence="1" id="KW-1133">Transmembrane helix</keyword>
<protein>
    <submittedName>
        <fullName evidence="2">Uncharacterized protein</fullName>
    </submittedName>
</protein>
<keyword evidence="1" id="KW-0812">Transmembrane</keyword>
<gene>
    <name evidence="2" type="ORF">CXK95_12340</name>
</gene>
<keyword evidence="1" id="KW-0472">Membrane</keyword>
<organism evidence="2 3">
    <name type="scientific">Stutzerimonas degradans</name>
    <dbReference type="NCBI Taxonomy" id="2968968"/>
    <lineage>
        <taxon>Bacteria</taxon>
        <taxon>Pseudomonadati</taxon>
        <taxon>Pseudomonadota</taxon>
        <taxon>Gammaproteobacteria</taxon>
        <taxon>Pseudomonadales</taxon>
        <taxon>Pseudomonadaceae</taxon>
        <taxon>Stutzerimonas</taxon>
    </lineage>
</organism>
<sequence length="61" mass="6632">MSNFAIFCLVIGAIFGAFLIIEPQVAKGWYIAAQAGLVICGLAFICAMLIGRRIKFDPVLR</sequence>
<evidence type="ECO:0000313" key="3">
    <source>
        <dbReference type="Proteomes" id="UP000235881"/>
    </source>
</evidence>
<evidence type="ECO:0000313" key="2">
    <source>
        <dbReference type="EMBL" id="PNF76189.1"/>
    </source>
</evidence>
<comment type="caution">
    <text evidence="2">The sequence shown here is derived from an EMBL/GenBank/DDBJ whole genome shotgun (WGS) entry which is preliminary data.</text>
</comment>
<dbReference type="AlphaFoldDB" id="A0A8E2QDN2"/>